<dbReference type="InterPro" id="IPR029063">
    <property type="entry name" value="SAM-dependent_MTases_sf"/>
</dbReference>
<dbReference type="Pfam" id="PF08242">
    <property type="entry name" value="Methyltransf_12"/>
    <property type="match status" value="1"/>
</dbReference>
<name>A0ABX0DX86_9ACTN</name>
<evidence type="ECO:0000259" key="2">
    <source>
        <dbReference type="Pfam" id="PF08242"/>
    </source>
</evidence>
<keyword evidence="3" id="KW-0489">Methyltransferase</keyword>
<dbReference type="EMBL" id="JAAKZX010000119">
    <property type="protein sequence ID" value="NGO46218.1"/>
    <property type="molecule type" value="Genomic_DNA"/>
</dbReference>
<sequence>MPTSYRHREGTDGEVPRNRGGRTALDIGCGDGMLARYLHGHLGYRTTGIDCAPTAVALAADQHADVEGLTFQLLDFTAGGPNELRYSSYALITCRLAYKFIGDKPRFLDRVRRLLTPGGIVWVVAELADRLDNEAVARGLSRAEVEELTTGWPAGHVEDLDRLICFRLDH</sequence>
<dbReference type="SUPFAM" id="SSF53335">
    <property type="entry name" value="S-adenosyl-L-methionine-dependent methyltransferases"/>
    <property type="match status" value="1"/>
</dbReference>
<dbReference type="GO" id="GO:0008168">
    <property type="term" value="F:methyltransferase activity"/>
    <property type="evidence" value="ECO:0007669"/>
    <property type="project" value="UniProtKB-KW"/>
</dbReference>
<feature type="domain" description="Methyltransferase type 12" evidence="2">
    <location>
        <begin position="25"/>
        <end position="121"/>
    </location>
</feature>
<comment type="caution">
    <text evidence="3">The sequence shown here is derived from an EMBL/GenBank/DDBJ whole genome shotgun (WGS) entry which is preliminary data.</text>
</comment>
<feature type="compositionally biased region" description="Basic and acidic residues" evidence="1">
    <location>
        <begin position="1"/>
        <end position="17"/>
    </location>
</feature>
<proteinExistence type="predicted"/>
<dbReference type="GO" id="GO:0032259">
    <property type="term" value="P:methylation"/>
    <property type="evidence" value="ECO:0007669"/>
    <property type="project" value="UniProtKB-KW"/>
</dbReference>
<dbReference type="Proteomes" id="UP001518140">
    <property type="component" value="Unassembled WGS sequence"/>
</dbReference>
<feature type="region of interest" description="Disordered" evidence="1">
    <location>
        <begin position="1"/>
        <end position="21"/>
    </location>
</feature>
<reference evidence="3 4" key="1">
    <citation type="submission" date="2020-02" db="EMBL/GenBank/DDBJ databases">
        <title>Whole-genome analyses of novel actinobacteria.</title>
        <authorList>
            <person name="Sahin N."/>
            <person name="Tokatli A."/>
        </authorList>
    </citation>
    <scope>NUCLEOTIDE SEQUENCE [LARGE SCALE GENOMIC DNA]</scope>
    <source>
        <strain evidence="3 4">YC419</strain>
    </source>
</reference>
<dbReference type="Gene3D" id="3.40.50.150">
    <property type="entry name" value="Vaccinia Virus protein VP39"/>
    <property type="match status" value="1"/>
</dbReference>
<keyword evidence="4" id="KW-1185">Reference proteome</keyword>
<evidence type="ECO:0000256" key="1">
    <source>
        <dbReference type="SAM" id="MobiDB-lite"/>
    </source>
</evidence>
<evidence type="ECO:0000313" key="3">
    <source>
        <dbReference type="EMBL" id="NGO46218.1"/>
    </source>
</evidence>
<dbReference type="InterPro" id="IPR013217">
    <property type="entry name" value="Methyltransf_12"/>
</dbReference>
<dbReference type="PANTHER" id="PTHR43861">
    <property type="entry name" value="TRANS-ACONITATE 2-METHYLTRANSFERASE-RELATED"/>
    <property type="match status" value="1"/>
</dbReference>
<keyword evidence="3" id="KW-0808">Transferase</keyword>
<accession>A0ABX0DX86</accession>
<protein>
    <submittedName>
        <fullName evidence="3">Class I SAM-dependent methyltransferase</fullName>
    </submittedName>
</protein>
<gene>
    <name evidence="3" type="ORF">G6048_30130</name>
</gene>
<organism evidence="3 4">
    <name type="scientific">Streptomyces ureilyticus</name>
    <dbReference type="NCBI Taxonomy" id="1775131"/>
    <lineage>
        <taxon>Bacteria</taxon>
        <taxon>Bacillati</taxon>
        <taxon>Actinomycetota</taxon>
        <taxon>Actinomycetes</taxon>
        <taxon>Kitasatosporales</taxon>
        <taxon>Streptomycetaceae</taxon>
        <taxon>Streptomyces</taxon>
    </lineage>
</organism>
<dbReference type="CDD" id="cd02440">
    <property type="entry name" value="AdoMet_MTases"/>
    <property type="match status" value="1"/>
</dbReference>
<evidence type="ECO:0000313" key="4">
    <source>
        <dbReference type="Proteomes" id="UP001518140"/>
    </source>
</evidence>